<dbReference type="Pfam" id="PF07690">
    <property type="entry name" value="MFS_1"/>
    <property type="match status" value="2"/>
</dbReference>
<gene>
    <name evidence="8" type="ORF">BRM9_1980</name>
    <name evidence="9" type="ORF">DSM1535_0172</name>
    <name evidence="10" type="ORF">MB9_0376</name>
</gene>
<dbReference type="KEGG" id="mfc:BRM9_1980"/>
<dbReference type="PANTHER" id="PTHR42718">
    <property type="entry name" value="MAJOR FACILITATOR SUPERFAMILY MULTIDRUG TRANSPORTER MFSC"/>
    <property type="match status" value="1"/>
</dbReference>
<dbReference type="PATRIC" id="fig|2162.10.peg.387"/>
<feature type="transmembrane region" description="Helical" evidence="6">
    <location>
        <begin position="402"/>
        <end position="424"/>
    </location>
</feature>
<feature type="transmembrane region" description="Helical" evidence="6">
    <location>
        <begin position="112"/>
        <end position="133"/>
    </location>
</feature>
<dbReference type="PROSITE" id="PS50850">
    <property type="entry name" value="MFS"/>
    <property type="match status" value="1"/>
</dbReference>
<reference evidence="9" key="2">
    <citation type="submission" date="2014-08" db="EMBL/GenBank/DDBJ databases">
        <authorList>
            <person name="Wibberg D."/>
        </authorList>
    </citation>
    <scope>NUCLEOTIDE SEQUENCE</scope>
</reference>
<dbReference type="GeneID" id="26738637"/>
<keyword evidence="5 6" id="KW-0472">Membrane</keyword>
<reference evidence="10" key="3">
    <citation type="submission" date="2014-09" db="EMBL/GenBank/DDBJ databases">
        <authorList>
            <person name="Bishop-Lilly K.A."/>
            <person name="Broomall S.M."/>
            <person name="Chain P.S."/>
            <person name="Chertkov O."/>
            <person name="Coyne S.R."/>
            <person name="Daligault H.E."/>
            <person name="Davenport K.W."/>
            <person name="Erkkila T."/>
            <person name="Frey K.G."/>
            <person name="Gibbons H.S."/>
            <person name="Gu W."/>
            <person name="Jaissle J."/>
            <person name="Johnson S.L."/>
            <person name="Koroleva G.I."/>
            <person name="Ladner J.T."/>
            <person name="Lo C.-C."/>
            <person name="Minogue T.D."/>
            <person name="Munk C."/>
            <person name="Palacios G.F."/>
            <person name="Redden C.L."/>
            <person name="Rosenzweig C.N."/>
            <person name="Scholz M.B."/>
            <person name="Teshima H."/>
            <person name="Xu Y."/>
        </authorList>
    </citation>
    <scope>NUCLEOTIDE SEQUENCE</scope>
    <source>
        <strain evidence="10">Mb9</strain>
    </source>
</reference>
<keyword evidence="3 6" id="KW-0812">Transmembrane</keyword>
<dbReference type="AlphaFoldDB" id="A0A090I6B0"/>
<evidence type="ECO:0000313" key="11">
    <source>
        <dbReference type="Proteomes" id="UP000062768"/>
    </source>
</evidence>
<dbReference type="SUPFAM" id="SSF103473">
    <property type="entry name" value="MFS general substrate transporter"/>
    <property type="match status" value="1"/>
</dbReference>
<comment type="subcellular location">
    <subcellularLocation>
        <location evidence="1">Membrane</location>
        <topology evidence="1">Multi-pass membrane protein</topology>
    </subcellularLocation>
</comment>
<evidence type="ECO:0000256" key="1">
    <source>
        <dbReference type="ARBA" id="ARBA00004141"/>
    </source>
</evidence>
<dbReference type="FunFam" id="1.20.1250.20:FF:000503">
    <property type="entry name" value="Drug resistance transporter, EmrB/QacA subfamily"/>
    <property type="match status" value="1"/>
</dbReference>
<dbReference type="Proteomes" id="UP000062768">
    <property type="component" value="Chromosome I"/>
</dbReference>
<evidence type="ECO:0000256" key="5">
    <source>
        <dbReference type="ARBA" id="ARBA00023136"/>
    </source>
</evidence>
<dbReference type="EMBL" id="CP006933">
    <property type="protein sequence ID" value="AIS32784.1"/>
    <property type="molecule type" value="Genomic_DNA"/>
</dbReference>
<dbReference type="GO" id="GO:0022857">
    <property type="term" value="F:transmembrane transporter activity"/>
    <property type="evidence" value="ECO:0007669"/>
    <property type="project" value="InterPro"/>
</dbReference>
<dbReference type="CDD" id="cd17321">
    <property type="entry name" value="MFS_MMR_MDR_like"/>
    <property type="match status" value="1"/>
</dbReference>
<keyword evidence="2" id="KW-0813">Transport</keyword>
<dbReference type="PANTHER" id="PTHR42718:SF9">
    <property type="entry name" value="MAJOR FACILITATOR SUPERFAMILY MULTIDRUG TRANSPORTER MFSC"/>
    <property type="match status" value="1"/>
</dbReference>
<dbReference type="EMBL" id="LN734822">
    <property type="protein sequence ID" value="CEL24024.1"/>
    <property type="molecule type" value="Genomic_DNA"/>
</dbReference>
<evidence type="ECO:0000256" key="2">
    <source>
        <dbReference type="ARBA" id="ARBA00022448"/>
    </source>
</evidence>
<dbReference type="PRINTS" id="PR01036">
    <property type="entry name" value="TCRTETB"/>
</dbReference>
<evidence type="ECO:0000313" key="10">
    <source>
        <dbReference type="EMBL" id="CEL24024.1"/>
    </source>
</evidence>
<feature type="transmembrane region" description="Helical" evidence="6">
    <location>
        <begin position="302"/>
        <end position="319"/>
    </location>
</feature>
<feature type="transmembrane region" description="Helical" evidence="6">
    <location>
        <begin position="266"/>
        <end position="290"/>
    </location>
</feature>
<evidence type="ECO:0000256" key="4">
    <source>
        <dbReference type="ARBA" id="ARBA00022989"/>
    </source>
</evidence>
<proteinExistence type="predicted"/>
<dbReference type="KEGG" id="mfi:DSM1535_0172"/>
<organism evidence="9">
    <name type="scientific">Methanobacterium formicicum</name>
    <dbReference type="NCBI Taxonomy" id="2162"/>
    <lineage>
        <taxon>Archaea</taxon>
        <taxon>Methanobacteriati</taxon>
        <taxon>Methanobacteriota</taxon>
        <taxon>Methanomada group</taxon>
        <taxon>Methanobacteria</taxon>
        <taxon>Methanobacteriales</taxon>
        <taxon>Methanobacteriaceae</taxon>
        <taxon>Methanobacterium</taxon>
    </lineage>
</organism>
<feature type="transmembrane region" description="Helical" evidence="6">
    <location>
        <begin position="228"/>
        <end position="245"/>
    </location>
</feature>
<evidence type="ECO:0000256" key="6">
    <source>
        <dbReference type="SAM" id="Phobius"/>
    </source>
</evidence>
<feature type="transmembrane region" description="Helical" evidence="6">
    <location>
        <begin position="172"/>
        <end position="191"/>
    </location>
</feature>
<name>A0A090I6B0_METFO</name>
<evidence type="ECO:0000256" key="3">
    <source>
        <dbReference type="ARBA" id="ARBA00022692"/>
    </source>
</evidence>
<dbReference type="Gene3D" id="1.20.1720.10">
    <property type="entry name" value="Multidrug resistance protein D"/>
    <property type="match status" value="1"/>
</dbReference>
<dbReference type="InterPro" id="IPR036259">
    <property type="entry name" value="MFS_trans_sf"/>
</dbReference>
<feature type="transmembrane region" description="Helical" evidence="6">
    <location>
        <begin position="83"/>
        <end position="106"/>
    </location>
</feature>
<dbReference type="InterPro" id="IPR020846">
    <property type="entry name" value="MFS_dom"/>
</dbReference>
<feature type="transmembrane region" description="Helical" evidence="6">
    <location>
        <begin position="356"/>
        <end position="381"/>
    </location>
</feature>
<feature type="transmembrane region" description="Helical" evidence="6">
    <location>
        <begin position="203"/>
        <end position="222"/>
    </location>
</feature>
<dbReference type="Proteomes" id="UP000029661">
    <property type="component" value="Chromosome"/>
</dbReference>
<protein>
    <submittedName>
        <fullName evidence="9">EmrB/QacA subfamily drug resistance transporter</fullName>
    </submittedName>
    <submittedName>
        <fullName evidence="8">MFS transporter</fullName>
    </submittedName>
</protein>
<dbReference type="RefSeq" id="WP_048071867.1">
    <property type="nucleotide sequence ID" value="NZ_CALCVY010000186.1"/>
</dbReference>
<dbReference type="GO" id="GO:0016020">
    <property type="term" value="C:membrane"/>
    <property type="evidence" value="ECO:0007669"/>
    <property type="project" value="UniProtKB-SubCell"/>
</dbReference>
<sequence>MPHDNTPTVSNDIKIAALLAATIASFFTPFMGSSVNIALPSIGLEFGADAILLNWVTNGFLLAAAIFAVPFGRVADIHGMKRIFTYGLAIFTLASLFCALSPSAYFLIASRILQGIGTAMIFVTGLAIITSVYPPQHRGKAIGINVAAVYVGLSFGPVLGGLMTQYLGWRSLFLLMVPFGLLVIGIVFWKLHDEWAASKGEKFDYWGSILYSLMLFLVMYGFSSLPQIDGWAMLILGVVGFLAFIRWELRAKSPVFNVRLFKNTAFTFSSLAALINYSATFAVTLLLSYYLQYIKGLEPQTAGIILVAQPIIMAITAPIAGRMSDRIEARLIATAGMATVTIALFTMTFIDSTTPITNIILGLAVLGLGFGLFSSPNTNVIMGSVQRKFYGVASATVSTMRLIGQTLSIGIATLVFSLLIGRVQITPDQFPALMESIQLCFVVFTALCFIGVFVSWWRGKRKDVE</sequence>
<evidence type="ECO:0000313" key="8">
    <source>
        <dbReference type="EMBL" id="AIS32784.1"/>
    </source>
</evidence>
<feature type="transmembrane region" description="Helical" evidence="6">
    <location>
        <begin position="51"/>
        <end position="71"/>
    </location>
</feature>
<feature type="transmembrane region" description="Helical" evidence="6">
    <location>
        <begin position="331"/>
        <end position="350"/>
    </location>
</feature>
<feature type="transmembrane region" description="Helical" evidence="6">
    <location>
        <begin position="436"/>
        <end position="457"/>
    </location>
</feature>
<evidence type="ECO:0000259" key="7">
    <source>
        <dbReference type="PROSITE" id="PS50850"/>
    </source>
</evidence>
<feature type="transmembrane region" description="Helical" evidence="6">
    <location>
        <begin position="12"/>
        <end position="31"/>
    </location>
</feature>
<dbReference type="Gene3D" id="1.20.1250.20">
    <property type="entry name" value="MFS general substrate transporter like domains"/>
    <property type="match status" value="1"/>
</dbReference>
<keyword evidence="11" id="KW-1185">Reference proteome</keyword>
<dbReference type="OrthoDB" id="117970at2157"/>
<evidence type="ECO:0000313" key="9">
    <source>
        <dbReference type="EMBL" id="CEA12537.1"/>
    </source>
</evidence>
<dbReference type="InterPro" id="IPR011701">
    <property type="entry name" value="MFS"/>
</dbReference>
<reference evidence="8" key="1">
    <citation type="submission" date="2013-12" db="EMBL/GenBank/DDBJ databases">
        <title>The complete genome sequence of Methanobacterium sp. BRM9.</title>
        <authorList>
            <consortium name="Pastoral Greenhouse Gas Research Consortium"/>
            <person name="Kelly W.J."/>
            <person name="Leahy S.C."/>
            <person name="Perry R."/>
            <person name="Li D."/>
            <person name="Altermann E."/>
            <person name="Lambie S.C."/>
            <person name="Attwood G.T."/>
        </authorList>
    </citation>
    <scope>NUCLEOTIDE SEQUENCE [LARGE SCALE GENOMIC DNA]</scope>
    <source>
        <strain evidence="8">BRM9</strain>
    </source>
</reference>
<keyword evidence="4 6" id="KW-1133">Transmembrane helix</keyword>
<feature type="transmembrane region" description="Helical" evidence="6">
    <location>
        <begin position="145"/>
        <end position="166"/>
    </location>
</feature>
<dbReference type="EMBL" id="LN515531">
    <property type="protein sequence ID" value="CEA12537.1"/>
    <property type="molecule type" value="Genomic_DNA"/>
</dbReference>
<feature type="domain" description="Major facilitator superfamily (MFS) profile" evidence="7">
    <location>
        <begin position="17"/>
        <end position="463"/>
    </location>
</feature>
<accession>A0A090I6B0</accession>
<dbReference type="STRING" id="2162.BRM9_1980"/>